<sequence length="144" mass="15962">MPSPMFYAAQRRLAAVCASLGGLLMVLAIILFGLHTRWARKKYMGHKVSRRMIYASWSLLLAGSFLMLIGHILVMLNVSKAESEDAYQGAAHPQPVAYGGGHPHSSMPRQRGQEPLHEHSEYNSAGDRRKNSAGEVHVQFPQPQ</sequence>
<keyword evidence="4" id="KW-1185">Reference proteome</keyword>
<evidence type="ECO:0000256" key="2">
    <source>
        <dbReference type="SAM" id="Phobius"/>
    </source>
</evidence>
<dbReference type="AlphaFoldDB" id="A0A9W8ALT4"/>
<gene>
    <name evidence="3" type="ORF">IWQ62_004743</name>
</gene>
<feature type="transmembrane region" description="Helical" evidence="2">
    <location>
        <begin position="54"/>
        <end position="76"/>
    </location>
</feature>
<keyword evidence="2" id="KW-0812">Transmembrane</keyword>
<proteinExistence type="predicted"/>
<feature type="transmembrane region" description="Helical" evidence="2">
    <location>
        <begin position="12"/>
        <end position="34"/>
    </location>
</feature>
<comment type="caution">
    <text evidence="3">The sequence shown here is derived from an EMBL/GenBank/DDBJ whole genome shotgun (WGS) entry which is preliminary data.</text>
</comment>
<feature type="region of interest" description="Disordered" evidence="1">
    <location>
        <begin position="87"/>
        <end position="144"/>
    </location>
</feature>
<organism evidence="3 4">
    <name type="scientific">Dispira parvispora</name>
    <dbReference type="NCBI Taxonomy" id="1520584"/>
    <lineage>
        <taxon>Eukaryota</taxon>
        <taxon>Fungi</taxon>
        <taxon>Fungi incertae sedis</taxon>
        <taxon>Zoopagomycota</taxon>
        <taxon>Kickxellomycotina</taxon>
        <taxon>Dimargaritomycetes</taxon>
        <taxon>Dimargaritales</taxon>
        <taxon>Dimargaritaceae</taxon>
        <taxon>Dispira</taxon>
    </lineage>
</organism>
<protein>
    <submittedName>
        <fullName evidence="3">Uncharacterized protein</fullName>
    </submittedName>
</protein>
<feature type="compositionally biased region" description="Basic and acidic residues" evidence="1">
    <location>
        <begin position="111"/>
        <end position="132"/>
    </location>
</feature>
<accession>A0A9W8ALT4</accession>
<keyword evidence="2" id="KW-0472">Membrane</keyword>
<dbReference type="Proteomes" id="UP001150925">
    <property type="component" value="Unassembled WGS sequence"/>
</dbReference>
<evidence type="ECO:0000256" key="1">
    <source>
        <dbReference type="SAM" id="MobiDB-lite"/>
    </source>
</evidence>
<reference evidence="3" key="1">
    <citation type="submission" date="2022-07" db="EMBL/GenBank/DDBJ databases">
        <title>Phylogenomic reconstructions and comparative analyses of Kickxellomycotina fungi.</title>
        <authorList>
            <person name="Reynolds N.K."/>
            <person name="Stajich J.E."/>
            <person name="Barry K."/>
            <person name="Grigoriev I.V."/>
            <person name="Crous P."/>
            <person name="Smith M.E."/>
        </authorList>
    </citation>
    <scope>NUCLEOTIDE SEQUENCE</scope>
    <source>
        <strain evidence="3">RSA 1196</strain>
    </source>
</reference>
<keyword evidence="2" id="KW-1133">Transmembrane helix</keyword>
<evidence type="ECO:0000313" key="3">
    <source>
        <dbReference type="EMBL" id="KAJ1959110.1"/>
    </source>
</evidence>
<dbReference type="OrthoDB" id="5543632at2759"/>
<dbReference type="EMBL" id="JANBPY010001681">
    <property type="protein sequence ID" value="KAJ1959110.1"/>
    <property type="molecule type" value="Genomic_DNA"/>
</dbReference>
<evidence type="ECO:0000313" key="4">
    <source>
        <dbReference type="Proteomes" id="UP001150925"/>
    </source>
</evidence>
<name>A0A9W8ALT4_9FUNG</name>